<dbReference type="InterPro" id="IPR024791">
    <property type="entry name" value="Cyt_c/ubiquinol_Oxase_su3"/>
</dbReference>
<dbReference type="PROSITE" id="PS50253">
    <property type="entry name" value="COX3"/>
    <property type="match status" value="1"/>
</dbReference>
<dbReference type="GO" id="GO:0005886">
    <property type="term" value="C:plasma membrane"/>
    <property type="evidence" value="ECO:0007669"/>
    <property type="project" value="UniProtKB-SubCell"/>
</dbReference>
<proteinExistence type="inferred from homology"/>
<organism evidence="8 9">
    <name type="scientific">Acidiferrobacter thiooxydans</name>
    <dbReference type="NCBI Taxonomy" id="163359"/>
    <lineage>
        <taxon>Bacteria</taxon>
        <taxon>Pseudomonadati</taxon>
        <taxon>Pseudomonadota</taxon>
        <taxon>Gammaproteobacteria</taxon>
        <taxon>Acidiferrobacterales</taxon>
        <taxon>Acidiferrobacteraceae</taxon>
        <taxon>Acidiferrobacter</taxon>
    </lineage>
</organism>
<dbReference type="PANTHER" id="PTHR11403:SF2">
    <property type="entry name" value="CYTOCHROME BO(3) UBIQUINOL OXIDASE SUBUNIT 3"/>
    <property type="match status" value="1"/>
</dbReference>
<accession>A0A1C2G1I0</accession>
<keyword evidence="3" id="KW-1003">Cell membrane</keyword>
<comment type="caution">
    <text evidence="8">The sequence shown here is derived from an EMBL/GenBank/DDBJ whole genome shotgun (WGS) entry which is preliminary data.</text>
</comment>
<dbReference type="AlphaFoldDB" id="A0A1C2G1I0"/>
<evidence type="ECO:0000256" key="6">
    <source>
        <dbReference type="ARBA" id="ARBA00023136"/>
    </source>
</evidence>
<sequence length="211" mass="23362">MSTATSGMLDARKSPMWSSGHGHDAISTRTLGFWLYMLSDAMMFTALFAAYTVLGHEVNAAGGPWATTVAHPGVAFKETVWLFSSVLAYGFAMIALKKGHRGGVMLGITAALLIALGFLSVDIHEILHLFRMGATPQRSGYLSAFFTLVFYHGLHVVAGIAWMLVMLIQVAFTGLTEKVVYRLLNLRLFWHFQAVMWVFMFTFLYLRGAIV</sequence>
<comment type="subcellular location">
    <subcellularLocation>
        <location evidence="1 7">Cell membrane</location>
        <topology evidence="1 7">Multi-pass membrane protein</topology>
    </subcellularLocation>
</comment>
<dbReference type="GO" id="GO:0004129">
    <property type="term" value="F:cytochrome-c oxidase activity"/>
    <property type="evidence" value="ECO:0007669"/>
    <property type="project" value="InterPro"/>
</dbReference>
<evidence type="ECO:0000313" key="8">
    <source>
        <dbReference type="EMBL" id="RCN57199.1"/>
    </source>
</evidence>
<evidence type="ECO:0000256" key="5">
    <source>
        <dbReference type="ARBA" id="ARBA00022989"/>
    </source>
</evidence>
<keyword evidence="9" id="KW-1185">Reference proteome</keyword>
<dbReference type="InterPro" id="IPR035973">
    <property type="entry name" value="Cyt_c_oxidase_su3-like_sf"/>
</dbReference>
<keyword evidence="5" id="KW-1133">Transmembrane helix</keyword>
<dbReference type="OrthoDB" id="9810850at2"/>
<dbReference type="InterPro" id="IPR013833">
    <property type="entry name" value="Cyt_c_oxidase_su3_a-hlx"/>
</dbReference>
<reference evidence="8 9" key="1">
    <citation type="submission" date="2018-02" db="EMBL/GenBank/DDBJ databases">
        <title>Insights into the biology of acidophilic members of the Acidiferrobacteraceae family derived from comparative genomic analyses.</title>
        <authorList>
            <person name="Issotta F."/>
            <person name="Thyssen C."/>
            <person name="Mena C."/>
            <person name="Moya A."/>
            <person name="Bellenberg S."/>
            <person name="Sproer C."/>
            <person name="Covarrubias P.C."/>
            <person name="Sand W."/>
            <person name="Quatrini R."/>
            <person name="Vera M."/>
        </authorList>
    </citation>
    <scope>NUCLEOTIDE SEQUENCE [LARGE SCALE GENOMIC DNA]</scope>
    <source>
        <strain evidence="9">m-1</strain>
    </source>
</reference>
<dbReference type="PANTHER" id="PTHR11403">
    <property type="entry name" value="CYTOCHROME C OXIDASE SUBUNIT III"/>
    <property type="match status" value="1"/>
</dbReference>
<name>A0A1C2G1I0_9GAMM</name>
<protein>
    <submittedName>
        <fullName evidence="8">Cytochrome O ubiquinol oxidase</fullName>
    </submittedName>
</protein>
<dbReference type="InterPro" id="IPR000298">
    <property type="entry name" value="Cyt_c_oxidase-like_su3"/>
</dbReference>
<comment type="similarity">
    <text evidence="2 7">Belongs to the cytochrome c oxidase subunit 3 family.</text>
</comment>
<dbReference type="EMBL" id="PSYR01000002">
    <property type="protein sequence ID" value="RCN57199.1"/>
    <property type="molecule type" value="Genomic_DNA"/>
</dbReference>
<gene>
    <name evidence="8" type="ORF">C4900_11630</name>
</gene>
<dbReference type="GO" id="GO:0019646">
    <property type="term" value="P:aerobic electron transport chain"/>
    <property type="evidence" value="ECO:0007669"/>
    <property type="project" value="InterPro"/>
</dbReference>
<dbReference type="Gene3D" id="1.20.120.80">
    <property type="entry name" value="Cytochrome c oxidase, subunit III, four-helix bundle"/>
    <property type="match status" value="1"/>
</dbReference>
<dbReference type="Proteomes" id="UP000253250">
    <property type="component" value="Unassembled WGS sequence"/>
</dbReference>
<keyword evidence="4 7" id="KW-0812">Transmembrane</keyword>
<keyword evidence="6" id="KW-0472">Membrane</keyword>
<evidence type="ECO:0000256" key="1">
    <source>
        <dbReference type="ARBA" id="ARBA00004651"/>
    </source>
</evidence>
<dbReference type="STRING" id="163359.A9R16_12245"/>
<evidence type="ECO:0000313" key="9">
    <source>
        <dbReference type="Proteomes" id="UP000253250"/>
    </source>
</evidence>
<dbReference type="Pfam" id="PF00510">
    <property type="entry name" value="COX3"/>
    <property type="match status" value="1"/>
</dbReference>
<evidence type="ECO:0000256" key="7">
    <source>
        <dbReference type="RuleBase" id="RU003376"/>
    </source>
</evidence>
<dbReference type="RefSeq" id="WP_065970510.1">
    <property type="nucleotide sequence ID" value="NZ_CP080624.1"/>
</dbReference>
<evidence type="ECO:0000256" key="3">
    <source>
        <dbReference type="ARBA" id="ARBA00022475"/>
    </source>
</evidence>
<evidence type="ECO:0000256" key="4">
    <source>
        <dbReference type="ARBA" id="ARBA00022692"/>
    </source>
</evidence>
<evidence type="ECO:0000256" key="2">
    <source>
        <dbReference type="ARBA" id="ARBA00010581"/>
    </source>
</evidence>
<dbReference type="SUPFAM" id="SSF81452">
    <property type="entry name" value="Cytochrome c oxidase subunit III-like"/>
    <property type="match status" value="1"/>
</dbReference>